<comment type="caution">
    <text evidence="3">The sequence shown here is derived from an EMBL/GenBank/DDBJ whole genome shotgun (WGS) entry which is preliminary data.</text>
</comment>
<feature type="transmembrane region" description="Helical" evidence="2">
    <location>
        <begin position="84"/>
        <end position="106"/>
    </location>
</feature>
<feature type="compositionally biased region" description="Basic and acidic residues" evidence="1">
    <location>
        <begin position="27"/>
        <end position="48"/>
    </location>
</feature>
<sequence>MPADMPGKIDSSIKKKFEPTDQSEAGIFREFKKEEGKPRWLKEKEERKKRGGRTNSYSGASSNVASSSRSGTARGAKGEGKGNAFFSLLTKLVVVGAAAYGASILIDKLSESKEVVVDTKKKFLRR</sequence>
<name>A0A830HR41_9CHLO</name>
<feature type="compositionally biased region" description="Low complexity" evidence="1">
    <location>
        <begin position="53"/>
        <end position="75"/>
    </location>
</feature>
<dbReference type="EMBL" id="BNJQ01000024">
    <property type="protein sequence ID" value="GHP09398.1"/>
    <property type="molecule type" value="Genomic_DNA"/>
</dbReference>
<evidence type="ECO:0000313" key="3">
    <source>
        <dbReference type="EMBL" id="GHP09398.1"/>
    </source>
</evidence>
<proteinExistence type="predicted"/>
<feature type="region of interest" description="Disordered" evidence="1">
    <location>
        <begin position="1"/>
        <end position="78"/>
    </location>
</feature>
<keyword evidence="4" id="KW-1185">Reference proteome</keyword>
<protein>
    <submittedName>
        <fullName evidence="3">Uncharacterized protein</fullName>
    </submittedName>
</protein>
<keyword evidence="2" id="KW-0472">Membrane</keyword>
<accession>A0A830HR41</accession>
<evidence type="ECO:0000256" key="1">
    <source>
        <dbReference type="SAM" id="MobiDB-lite"/>
    </source>
</evidence>
<dbReference type="Proteomes" id="UP000660262">
    <property type="component" value="Unassembled WGS sequence"/>
</dbReference>
<evidence type="ECO:0000256" key="2">
    <source>
        <dbReference type="SAM" id="Phobius"/>
    </source>
</evidence>
<organism evidence="3 4">
    <name type="scientific">Pycnococcus provasolii</name>
    <dbReference type="NCBI Taxonomy" id="41880"/>
    <lineage>
        <taxon>Eukaryota</taxon>
        <taxon>Viridiplantae</taxon>
        <taxon>Chlorophyta</taxon>
        <taxon>Pseudoscourfieldiophyceae</taxon>
        <taxon>Pseudoscourfieldiales</taxon>
        <taxon>Pycnococcaceae</taxon>
        <taxon>Pycnococcus</taxon>
    </lineage>
</organism>
<gene>
    <name evidence="3" type="ORF">PPROV_000813300</name>
</gene>
<dbReference type="AlphaFoldDB" id="A0A830HR41"/>
<keyword evidence="2" id="KW-1133">Transmembrane helix</keyword>
<keyword evidence="2" id="KW-0812">Transmembrane</keyword>
<evidence type="ECO:0000313" key="4">
    <source>
        <dbReference type="Proteomes" id="UP000660262"/>
    </source>
</evidence>
<reference evidence="3" key="1">
    <citation type="submission" date="2020-10" db="EMBL/GenBank/DDBJ databases">
        <title>Unveiling of a novel bifunctional photoreceptor, Dualchrome1, isolated from a cosmopolitan green alga.</title>
        <authorList>
            <person name="Suzuki S."/>
            <person name="Kawachi M."/>
        </authorList>
    </citation>
    <scope>NUCLEOTIDE SEQUENCE</scope>
    <source>
        <strain evidence="3">NIES 2893</strain>
    </source>
</reference>